<dbReference type="GO" id="GO:0005507">
    <property type="term" value="F:copper ion binding"/>
    <property type="evidence" value="ECO:0007669"/>
    <property type="project" value="TreeGrafter"/>
</dbReference>
<dbReference type="InterPro" id="IPR005627">
    <property type="entry name" value="CutC-like"/>
</dbReference>
<accession>A0A0W1KKF9</accession>
<evidence type="ECO:0000313" key="3">
    <source>
        <dbReference type="EMBL" id="KTF04434.1"/>
    </source>
</evidence>
<organism evidence="3 4">
    <name type="scientific">Trueperella bernardiae</name>
    <dbReference type="NCBI Taxonomy" id="59561"/>
    <lineage>
        <taxon>Bacteria</taxon>
        <taxon>Bacillati</taxon>
        <taxon>Actinomycetota</taxon>
        <taxon>Actinomycetes</taxon>
        <taxon>Actinomycetales</taxon>
        <taxon>Actinomycetaceae</taxon>
        <taxon>Trueperella</taxon>
    </lineage>
</organism>
<sequence length="253" mass="25916">MLEIAVQDAAGARIAREEGADRVEACSALEVGGLTPSLAMVEACVVEGIPVCVLVRPRAGDFVYDDAEAAVIANDVRWVVSRGAAAVVVGALREGPAGLELDVARLRQWAEVARERNPEVDVVVHRCVDVLFGAGVGPAEVARQLAEVGGVTRVLSSGGKSRAGDGAPVLAQLKAELDRLGAGVTVMAGGGVALEAIPALREAGVEEFHMSARRQIPTGPTGPGGGQSVRSVTDGELVRAARAVIRGAQVHGD</sequence>
<reference evidence="3 4" key="1">
    <citation type="submission" date="2015-11" db="EMBL/GenBank/DDBJ databases">
        <title>Draft Genome Sequence of the Type Strain Trueperella bernardiae LCDC 89-0504T, Isolated from Blood Culture.</title>
        <authorList>
            <person name="Bernier A.-M."/>
            <person name="Bernard K."/>
        </authorList>
    </citation>
    <scope>NUCLEOTIDE SEQUENCE [LARGE SCALE GENOMIC DNA]</scope>
    <source>
        <strain evidence="3 4">LCDC 89-0504</strain>
    </source>
</reference>
<dbReference type="PATRIC" id="fig|59561.3.peg.409"/>
<protein>
    <recommendedName>
        <fullName evidence="2">Copper homeostasis protein cutC homolog</fullName>
    </recommendedName>
</protein>
<evidence type="ECO:0000313" key="4">
    <source>
        <dbReference type="Proteomes" id="UP000054404"/>
    </source>
</evidence>
<dbReference type="OrthoDB" id="9815677at2"/>
<evidence type="ECO:0000256" key="2">
    <source>
        <dbReference type="ARBA" id="ARBA00019014"/>
    </source>
</evidence>
<dbReference type="RefSeq" id="WP_062612710.1">
    <property type="nucleotide sequence ID" value="NZ_LNIZ01000002.1"/>
</dbReference>
<dbReference type="EMBL" id="LNIZ01000002">
    <property type="protein sequence ID" value="KTF04434.1"/>
    <property type="molecule type" value="Genomic_DNA"/>
</dbReference>
<dbReference type="Gene3D" id="3.20.20.380">
    <property type="entry name" value="Copper homeostasis (CutC) domain"/>
    <property type="match status" value="1"/>
</dbReference>
<dbReference type="AlphaFoldDB" id="A0A0W1KKF9"/>
<dbReference type="InterPro" id="IPR036822">
    <property type="entry name" value="CutC-like_dom_sf"/>
</dbReference>
<name>A0A0W1KKF9_9ACTO</name>
<keyword evidence="4" id="KW-1185">Reference proteome</keyword>
<dbReference type="PANTHER" id="PTHR12598">
    <property type="entry name" value="COPPER HOMEOSTASIS PROTEIN CUTC"/>
    <property type="match status" value="1"/>
</dbReference>
<dbReference type="Proteomes" id="UP000054404">
    <property type="component" value="Unassembled WGS sequence"/>
</dbReference>
<proteinExistence type="inferred from homology"/>
<gene>
    <name evidence="3" type="primary">cutC</name>
    <name evidence="3" type="ORF">AQZ59_00415</name>
</gene>
<evidence type="ECO:0000256" key="1">
    <source>
        <dbReference type="ARBA" id="ARBA00007768"/>
    </source>
</evidence>
<dbReference type="Pfam" id="PF03932">
    <property type="entry name" value="CutC"/>
    <property type="match status" value="1"/>
</dbReference>
<dbReference type="SUPFAM" id="SSF110395">
    <property type="entry name" value="CutC-like"/>
    <property type="match status" value="1"/>
</dbReference>
<dbReference type="PANTHER" id="PTHR12598:SF0">
    <property type="entry name" value="COPPER HOMEOSTASIS PROTEIN CUTC HOMOLOG"/>
    <property type="match status" value="1"/>
</dbReference>
<dbReference type="STRING" id="59561.AQZ59_00415"/>
<comment type="caution">
    <text evidence="3">The sequence shown here is derived from an EMBL/GenBank/DDBJ whole genome shotgun (WGS) entry which is preliminary data.</text>
</comment>
<comment type="similarity">
    <text evidence="1">Belongs to the CutC family.</text>
</comment>